<dbReference type="CDD" id="cd06464">
    <property type="entry name" value="ACD_sHsps-like"/>
    <property type="match status" value="1"/>
</dbReference>
<dbReference type="InterPro" id="IPR008978">
    <property type="entry name" value="HSP20-like_chaperone"/>
</dbReference>
<evidence type="ECO:0000259" key="5">
    <source>
        <dbReference type="PROSITE" id="PS01031"/>
    </source>
</evidence>
<feature type="compositionally biased region" description="Basic residues" evidence="4">
    <location>
        <begin position="156"/>
        <end position="167"/>
    </location>
</feature>
<evidence type="ECO:0000256" key="2">
    <source>
        <dbReference type="PROSITE-ProRule" id="PRU00285"/>
    </source>
</evidence>
<dbReference type="InterPro" id="IPR031107">
    <property type="entry name" value="Small_HSP"/>
</dbReference>
<feature type="region of interest" description="Disordered" evidence="4">
    <location>
        <begin position="28"/>
        <end position="186"/>
    </location>
</feature>
<keyword evidence="7" id="KW-1185">Reference proteome</keyword>
<feature type="region of interest" description="Disordered" evidence="4">
    <location>
        <begin position="219"/>
        <end position="241"/>
    </location>
</feature>
<evidence type="ECO:0000313" key="6">
    <source>
        <dbReference type="EMBL" id="KAF4512532.1"/>
    </source>
</evidence>
<feature type="compositionally biased region" description="Basic and acidic residues" evidence="4">
    <location>
        <begin position="93"/>
        <end position="114"/>
    </location>
</feature>
<sequence>MNSQNHHNQGAMPSWDFWQYLDPQLRASGQGVDHQDPPPYQFPFGGPFGFGGPRGHHPAGHPAPAGPHPWGPGPSWGGPRHKPWTDFSHPGRPRGEDEPSERGAARDSKPREPTAADDDEKADGSDRTVDDADPVADPAEVTPGEDERSPCGSGRRGGRRGCGRPRHARDGGPWAGRSHHHRSLSPSGWPDVLRGMMGHPIAQVLREQAQRYYAADANSASTADANSRGASTADATSFTPPVDVYNTKTSYVVHVALPGARKEDLGVAWDPDTGRLRIAGVVHRPGDEQFLATLASGERRVGLFERHVALPPAAAAAAAHDDDDGGHADPVDADNISAKMEDGILVVVVPKLEKEWTQIRRVDIE</sequence>
<organism evidence="6 7">
    <name type="scientific">Ophiocordyceps sinensis</name>
    <dbReference type="NCBI Taxonomy" id="72228"/>
    <lineage>
        <taxon>Eukaryota</taxon>
        <taxon>Fungi</taxon>
        <taxon>Dikarya</taxon>
        <taxon>Ascomycota</taxon>
        <taxon>Pezizomycotina</taxon>
        <taxon>Sordariomycetes</taxon>
        <taxon>Hypocreomycetidae</taxon>
        <taxon>Hypocreales</taxon>
        <taxon>Ophiocordycipitaceae</taxon>
        <taxon>Ophiocordyceps</taxon>
    </lineage>
</organism>
<feature type="domain" description="SHSP" evidence="5">
    <location>
        <begin position="233"/>
        <end position="365"/>
    </location>
</feature>
<gene>
    <name evidence="6" type="ORF">G6O67_001660</name>
</gene>
<feature type="compositionally biased region" description="Polar residues" evidence="4">
    <location>
        <begin position="228"/>
        <end position="239"/>
    </location>
</feature>
<dbReference type="Proteomes" id="UP000557566">
    <property type="component" value="Unassembled WGS sequence"/>
</dbReference>
<name>A0A8H4PXX5_9HYPO</name>
<evidence type="ECO:0000256" key="3">
    <source>
        <dbReference type="RuleBase" id="RU003616"/>
    </source>
</evidence>
<dbReference type="Gene3D" id="2.60.40.790">
    <property type="match status" value="1"/>
</dbReference>
<comment type="similarity">
    <text evidence="2 3">Belongs to the small heat shock protein (HSP20) family.</text>
</comment>
<keyword evidence="1" id="KW-0346">Stress response</keyword>
<evidence type="ECO:0000256" key="1">
    <source>
        <dbReference type="ARBA" id="ARBA00023016"/>
    </source>
</evidence>
<dbReference type="PANTHER" id="PTHR11527">
    <property type="entry name" value="HEAT-SHOCK PROTEIN 20 FAMILY MEMBER"/>
    <property type="match status" value="1"/>
</dbReference>
<reference evidence="6 7" key="1">
    <citation type="journal article" date="2020" name="Genome Biol. Evol.">
        <title>A new high-quality draft genome assembly of the Chinese cordyceps Ophiocordyceps sinensis.</title>
        <authorList>
            <person name="Shu R."/>
            <person name="Zhang J."/>
            <person name="Meng Q."/>
            <person name="Zhang H."/>
            <person name="Zhou G."/>
            <person name="Li M."/>
            <person name="Wu P."/>
            <person name="Zhao Y."/>
            <person name="Chen C."/>
            <person name="Qin Q."/>
        </authorList>
    </citation>
    <scope>NUCLEOTIDE SEQUENCE [LARGE SCALE GENOMIC DNA]</scope>
    <source>
        <strain evidence="6 7">IOZ07</strain>
    </source>
</reference>
<proteinExistence type="inferred from homology"/>
<dbReference type="OrthoDB" id="5511210at2759"/>
<dbReference type="SUPFAM" id="SSF49764">
    <property type="entry name" value="HSP20-like chaperones"/>
    <property type="match status" value="1"/>
</dbReference>
<dbReference type="PROSITE" id="PS01031">
    <property type="entry name" value="SHSP"/>
    <property type="match status" value="1"/>
</dbReference>
<evidence type="ECO:0000256" key="4">
    <source>
        <dbReference type="SAM" id="MobiDB-lite"/>
    </source>
</evidence>
<protein>
    <recommendedName>
        <fullName evidence="5">SHSP domain-containing protein</fullName>
    </recommendedName>
</protein>
<dbReference type="InterPro" id="IPR002068">
    <property type="entry name" value="A-crystallin/Hsp20_dom"/>
</dbReference>
<dbReference type="EMBL" id="JAAVMX010000002">
    <property type="protein sequence ID" value="KAF4512532.1"/>
    <property type="molecule type" value="Genomic_DNA"/>
</dbReference>
<accession>A0A8H4PXX5</accession>
<dbReference type="AlphaFoldDB" id="A0A8H4PXX5"/>
<dbReference type="Pfam" id="PF00011">
    <property type="entry name" value="HSP20"/>
    <property type="match status" value="1"/>
</dbReference>
<evidence type="ECO:0000313" key="7">
    <source>
        <dbReference type="Proteomes" id="UP000557566"/>
    </source>
</evidence>
<comment type="caution">
    <text evidence="6">The sequence shown here is derived from an EMBL/GenBank/DDBJ whole genome shotgun (WGS) entry which is preliminary data.</text>
</comment>